<feature type="transmembrane region" description="Helical" evidence="6">
    <location>
        <begin position="39"/>
        <end position="58"/>
    </location>
</feature>
<feature type="transmembrane region" description="Helical" evidence="6">
    <location>
        <begin position="148"/>
        <end position="170"/>
    </location>
</feature>
<dbReference type="Proteomes" id="UP000531840">
    <property type="component" value="Unassembled WGS sequence"/>
</dbReference>
<dbReference type="InterPro" id="IPR000620">
    <property type="entry name" value="EamA_dom"/>
</dbReference>
<evidence type="ECO:0000259" key="7">
    <source>
        <dbReference type="Pfam" id="PF00892"/>
    </source>
</evidence>
<protein>
    <submittedName>
        <fullName evidence="8">DMT family transporter</fullName>
    </submittedName>
</protein>
<dbReference type="InterPro" id="IPR037185">
    <property type="entry name" value="EmrE-like"/>
</dbReference>
<dbReference type="EMBL" id="JACBYF010000002">
    <property type="protein sequence ID" value="NYS46857.1"/>
    <property type="molecule type" value="Genomic_DNA"/>
</dbReference>
<accession>A0ABX2SZT1</accession>
<sequence>MKKNNLFLGILCILISGLAFSIMGVFVKLSGDLPVIQKSFFRNIIACLITIIPIWMHYKKIIYPSNKQQWTVLFLRAFFGTVGLILNFYAISNISLSDATVIQRLSPFIVLILSYFIFKEKLTVSQLLAIIIAFLGIILIIKPSLENIISLGAFAALLGAFFAGGAYASLRYLGISGVSSEFIVFFFSIFSSLSLLPFVIINFAPMSANQLIMLIVVGITGAIGQFGITYAYKFTAAKNLSVFDYGQIIFAGFLGYIFFSEIPDFYSIIGYLTIVLMGLYVSYKR</sequence>
<reference evidence="8 9" key="1">
    <citation type="submission" date="2020-07" db="EMBL/GenBank/DDBJ databases">
        <title>MOT database genomes.</title>
        <authorList>
            <person name="Joseph S."/>
            <person name="Aduse-Opoku J."/>
            <person name="Hashim A."/>
            <person name="Wade W."/>
            <person name="Curtis M."/>
        </authorList>
    </citation>
    <scope>NUCLEOTIDE SEQUENCE [LARGE SCALE GENOMIC DNA]</scope>
    <source>
        <strain evidence="8 9">CIP 106318</strain>
    </source>
</reference>
<feature type="domain" description="EamA" evidence="7">
    <location>
        <begin position="151"/>
        <end position="276"/>
    </location>
</feature>
<name>A0ABX2SZT1_9BACL</name>
<feature type="transmembrane region" description="Helical" evidence="6">
    <location>
        <begin position="242"/>
        <end position="259"/>
    </location>
</feature>
<evidence type="ECO:0000256" key="5">
    <source>
        <dbReference type="ARBA" id="ARBA00023136"/>
    </source>
</evidence>
<dbReference type="PANTHER" id="PTHR22911:SF6">
    <property type="entry name" value="SOLUTE CARRIER FAMILY 35 MEMBER G1"/>
    <property type="match status" value="1"/>
</dbReference>
<evidence type="ECO:0000256" key="3">
    <source>
        <dbReference type="ARBA" id="ARBA00022692"/>
    </source>
</evidence>
<evidence type="ECO:0000256" key="6">
    <source>
        <dbReference type="SAM" id="Phobius"/>
    </source>
</evidence>
<feature type="domain" description="EamA" evidence="7">
    <location>
        <begin position="8"/>
        <end position="141"/>
    </location>
</feature>
<gene>
    <name evidence="8" type="ORF">HZY85_01430</name>
</gene>
<dbReference type="Gene3D" id="1.10.3730.20">
    <property type="match status" value="1"/>
</dbReference>
<organism evidence="8 9">
    <name type="scientific">Gemelliphila palaticanis</name>
    <dbReference type="NCBI Taxonomy" id="81950"/>
    <lineage>
        <taxon>Bacteria</taxon>
        <taxon>Bacillati</taxon>
        <taxon>Bacillota</taxon>
        <taxon>Bacilli</taxon>
        <taxon>Bacillales</taxon>
        <taxon>Gemellaceae</taxon>
        <taxon>Gemelliphila</taxon>
    </lineage>
</organism>
<evidence type="ECO:0000256" key="1">
    <source>
        <dbReference type="ARBA" id="ARBA00004127"/>
    </source>
</evidence>
<evidence type="ECO:0000256" key="2">
    <source>
        <dbReference type="ARBA" id="ARBA00007362"/>
    </source>
</evidence>
<dbReference type="PANTHER" id="PTHR22911">
    <property type="entry name" value="ACYL-MALONYL CONDENSING ENZYME-RELATED"/>
    <property type="match status" value="1"/>
</dbReference>
<comment type="similarity">
    <text evidence="2">Belongs to the EamA transporter family.</text>
</comment>
<evidence type="ECO:0000313" key="8">
    <source>
        <dbReference type="EMBL" id="NYS46857.1"/>
    </source>
</evidence>
<feature type="transmembrane region" description="Helical" evidence="6">
    <location>
        <begin position="265"/>
        <end position="283"/>
    </location>
</feature>
<proteinExistence type="inferred from homology"/>
<feature type="transmembrane region" description="Helical" evidence="6">
    <location>
        <begin position="210"/>
        <end position="230"/>
    </location>
</feature>
<dbReference type="Pfam" id="PF00892">
    <property type="entry name" value="EamA"/>
    <property type="match status" value="2"/>
</dbReference>
<evidence type="ECO:0000313" key="9">
    <source>
        <dbReference type="Proteomes" id="UP000531840"/>
    </source>
</evidence>
<keyword evidence="9" id="KW-1185">Reference proteome</keyword>
<comment type="caution">
    <text evidence="8">The sequence shown here is derived from an EMBL/GenBank/DDBJ whole genome shotgun (WGS) entry which is preliminary data.</text>
</comment>
<comment type="subcellular location">
    <subcellularLocation>
        <location evidence="1">Endomembrane system</location>
        <topology evidence="1">Multi-pass membrane protein</topology>
    </subcellularLocation>
</comment>
<dbReference type="RefSeq" id="WP_179940122.1">
    <property type="nucleotide sequence ID" value="NZ_JACBYF010000002.1"/>
</dbReference>
<feature type="transmembrane region" description="Helical" evidence="6">
    <location>
        <begin position="182"/>
        <end position="204"/>
    </location>
</feature>
<feature type="transmembrane region" description="Helical" evidence="6">
    <location>
        <begin position="7"/>
        <end position="27"/>
    </location>
</feature>
<feature type="transmembrane region" description="Helical" evidence="6">
    <location>
        <begin position="101"/>
        <end position="118"/>
    </location>
</feature>
<dbReference type="SUPFAM" id="SSF103481">
    <property type="entry name" value="Multidrug resistance efflux transporter EmrE"/>
    <property type="match status" value="2"/>
</dbReference>
<keyword evidence="4 6" id="KW-1133">Transmembrane helix</keyword>
<keyword evidence="3 6" id="KW-0812">Transmembrane</keyword>
<keyword evidence="5 6" id="KW-0472">Membrane</keyword>
<evidence type="ECO:0000256" key="4">
    <source>
        <dbReference type="ARBA" id="ARBA00022989"/>
    </source>
</evidence>
<feature type="transmembrane region" description="Helical" evidence="6">
    <location>
        <begin position="125"/>
        <end position="142"/>
    </location>
</feature>
<feature type="transmembrane region" description="Helical" evidence="6">
    <location>
        <begin position="70"/>
        <end position="89"/>
    </location>
</feature>